<accession>K2R6B6</accession>
<dbReference type="EMBL" id="AHHD01000569">
    <property type="protein sequence ID" value="EKG09728.1"/>
    <property type="molecule type" value="Genomic_DNA"/>
</dbReference>
<evidence type="ECO:0000313" key="2">
    <source>
        <dbReference type="Proteomes" id="UP000007129"/>
    </source>
</evidence>
<name>K2R6B6_MACPH</name>
<dbReference type="VEuPathDB" id="FungiDB:MPH_13160"/>
<reference evidence="1 2" key="1">
    <citation type="journal article" date="2012" name="BMC Genomics">
        <title>Tools to kill: Genome of one of the most destructive plant pathogenic fungi Macrophomina phaseolina.</title>
        <authorList>
            <person name="Islam M.S."/>
            <person name="Haque M.S."/>
            <person name="Islam M.M."/>
            <person name="Emdad E.M."/>
            <person name="Halim A."/>
            <person name="Hossen Q.M.M."/>
            <person name="Hossain M.Z."/>
            <person name="Ahmed B."/>
            <person name="Rahim S."/>
            <person name="Rahman M.S."/>
            <person name="Alam M.M."/>
            <person name="Hou S."/>
            <person name="Wan X."/>
            <person name="Saito J.A."/>
            <person name="Alam M."/>
        </authorList>
    </citation>
    <scope>NUCLEOTIDE SEQUENCE [LARGE SCALE GENOMIC DNA]</scope>
    <source>
        <strain evidence="1 2">MS6</strain>
    </source>
</reference>
<proteinExistence type="predicted"/>
<protein>
    <submittedName>
        <fullName evidence="1">Uncharacterized protein</fullName>
    </submittedName>
</protein>
<dbReference type="Proteomes" id="UP000007129">
    <property type="component" value="Unassembled WGS sequence"/>
</dbReference>
<sequence length="130" mass="14017">MKSPDPSLPDPSADIISLKILACSTYVASKSSGGGLEKPKSTSEGTIMWYGSSAGLPAYSICSLCWKGRNSRKDPSKPCRSKRGVAALFSEEKNGEMDGVVIHCCLCRISDVDSEVRDRVDRSFVVSPLR</sequence>
<evidence type="ECO:0000313" key="1">
    <source>
        <dbReference type="EMBL" id="EKG09728.1"/>
    </source>
</evidence>
<organism evidence="1 2">
    <name type="scientific">Macrophomina phaseolina (strain MS6)</name>
    <name type="common">Charcoal rot fungus</name>
    <dbReference type="NCBI Taxonomy" id="1126212"/>
    <lineage>
        <taxon>Eukaryota</taxon>
        <taxon>Fungi</taxon>
        <taxon>Dikarya</taxon>
        <taxon>Ascomycota</taxon>
        <taxon>Pezizomycotina</taxon>
        <taxon>Dothideomycetes</taxon>
        <taxon>Dothideomycetes incertae sedis</taxon>
        <taxon>Botryosphaeriales</taxon>
        <taxon>Botryosphaeriaceae</taxon>
        <taxon>Macrophomina</taxon>
    </lineage>
</organism>
<dbReference type="AlphaFoldDB" id="K2R6B6"/>
<comment type="caution">
    <text evidence="1">The sequence shown here is derived from an EMBL/GenBank/DDBJ whole genome shotgun (WGS) entry which is preliminary data.</text>
</comment>
<gene>
    <name evidence="1" type="ORF">MPH_13160</name>
</gene>
<dbReference type="InParanoid" id="K2R6B6"/>
<dbReference type="HOGENOM" id="CLU_1938567_0_0_1"/>